<keyword evidence="4" id="KW-1185">Reference proteome</keyword>
<proteinExistence type="predicted"/>
<accession>A0A0U1RMR1</accession>
<dbReference type="SUPFAM" id="SSF53756">
    <property type="entry name" value="UDP-Glycosyltransferase/glycogen phosphorylase"/>
    <property type="match status" value="1"/>
</dbReference>
<dbReference type="CDD" id="cd03798">
    <property type="entry name" value="GT4_WlbH-like"/>
    <property type="match status" value="1"/>
</dbReference>
<dbReference type="InterPro" id="IPR050194">
    <property type="entry name" value="Glycosyltransferase_grp1"/>
</dbReference>
<dbReference type="KEGG" id="bper:BN118_0155"/>
<evidence type="ECO:0000313" key="3">
    <source>
        <dbReference type="EMBL" id="CCJ61580.1"/>
    </source>
</evidence>
<dbReference type="Proteomes" id="UP000005250">
    <property type="component" value="Chromosome"/>
</dbReference>
<dbReference type="Pfam" id="PF00534">
    <property type="entry name" value="Glycos_transf_1"/>
    <property type="match status" value="1"/>
</dbReference>
<feature type="domain" description="Glycosyl transferase family 1" evidence="1">
    <location>
        <begin position="184"/>
        <end position="356"/>
    </location>
</feature>
<dbReference type="InterPro" id="IPR028098">
    <property type="entry name" value="Glyco_trans_4-like_N"/>
</dbReference>
<dbReference type="InterPro" id="IPR001296">
    <property type="entry name" value="Glyco_trans_1"/>
</dbReference>
<keyword evidence="3" id="KW-0808">Transferase</keyword>
<dbReference type="GeneID" id="69603656"/>
<dbReference type="Pfam" id="PF13477">
    <property type="entry name" value="Glyco_trans_4_2"/>
    <property type="match status" value="1"/>
</dbReference>
<dbReference type="EMBL" id="HE965805">
    <property type="protein sequence ID" value="CCJ61580.1"/>
    <property type="molecule type" value="Genomic_DNA"/>
</dbReference>
<evidence type="ECO:0000313" key="4">
    <source>
        <dbReference type="Proteomes" id="UP000005250"/>
    </source>
</evidence>
<feature type="domain" description="Glycosyltransferase subfamily 4-like N-terminal" evidence="2">
    <location>
        <begin position="20"/>
        <end position="152"/>
    </location>
</feature>
<name>A0A0U1RMR1_BORP1</name>
<dbReference type="PANTHER" id="PTHR45947:SF3">
    <property type="entry name" value="SULFOQUINOVOSYL TRANSFERASE SQD2"/>
    <property type="match status" value="1"/>
</dbReference>
<organism evidence="3 4">
    <name type="scientific">Bordetella pertussis (strain ATCC 9797 / DSM 5571 / CCUG 30873 / LMG 14455 / NCTC 10739 / 18323)</name>
    <dbReference type="NCBI Taxonomy" id="568706"/>
    <lineage>
        <taxon>Bacteria</taxon>
        <taxon>Pseudomonadati</taxon>
        <taxon>Pseudomonadota</taxon>
        <taxon>Betaproteobacteria</taxon>
        <taxon>Burkholderiales</taxon>
        <taxon>Alcaligenaceae</taxon>
        <taxon>Bordetella</taxon>
    </lineage>
</organism>
<protein>
    <submittedName>
        <fullName evidence="3">Glycosyl transferase</fullName>
    </submittedName>
</protein>
<evidence type="ECO:0000259" key="2">
    <source>
        <dbReference type="Pfam" id="PF13477"/>
    </source>
</evidence>
<dbReference type="eggNOG" id="COG0438">
    <property type="taxonomic scope" value="Bacteria"/>
</dbReference>
<dbReference type="AlphaFoldDB" id="A0A0U1RMR1"/>
<evidence type="ECO:0000259" key="1">
    <source>
        <dbReference type="Pfam" id="PF00534"/>
    </source>
</evidence>
<sequence length="390" mass="42848">MLSNVPSRQSPDFAQRTPARVALLGPARSIHTIRWANGLALRGLQVHLLSLETPDLSLYDERIVQYRLPWRAPLGYFLAAPRLRALLKRIDPDLLNVHYATGYGLLARRARFSPVLLSAWGSDIYEFPNSSTWHKALLQRNLDHATALAATSHAMQREMRGLTRRPIFVTPFGIDEALFQPAQSVQAPAADGPIVIGTVKALETHYGIDTLIQAFALLRQALAASQPGMAERLVLRIYGAGSQLQRLRAQAQAAHIANQVEFKGRIPHAEVPEALRALDVYVALSRMDSFGVAILEACSCALPVVVSNADGPAEVVVDGKTGYIVAREDAHAAADRLQELVLNPELRQRLGAAGRARVLSEYTWSKSLDMMLDAYTETARLYRATQPASV</sequence>
<gene>
    <name evidence="3" type="primary">wlbH</name>
    <name evidence="3" type="ordered locus">BN118_0155</name>
</gene>
<dbReference type="Gene3D" id="3.40.50.2000">
    <property type="entry name" value="Glycogen Phosphorylase B"/>
    <property type="match status" value="2"/>
</dbReference>
<dbReference type="RefSeq" id="WP_010929609.1">
    <property type="nucleotide sequence ID" value="NC_018518.1"/>
</dbReference>
<reference evidence="3 4" key="1">
    <citation type="journal article" date="2012" name="BMC Genomics">
        <title>Comparative genomics of the classical Bordetella subspecies: the evolution and exchange of virulence-associated diversity amongst closely related pathogens.</title>
        <authorList>
            <person name="Park J."/>
            <person name="Zhang Y."/>
            <person name="Buboltz A.M."/>
            <person name="Zhang X."/>
            <person name="Schuster S.C."/>
            <person name="Ahuja U."/>
            <person name="Liu M."/>
            <person name="Miller J.F."/>
            <person name="Sebaihia M."/>
            <person name="Bentley S.D."/>
            <person name="Parkhill J."/>
            <person name="Harvill E.T."/>
        </authorList>
    </citation>
    <scope>NUCLEOTIDE SEQUENCE [LARGE SCALE GENOMIC DNA]</scope>
    <source>
        <strain evidence="4">ATCC 9797 / DSM 5571 / CCUG 30873 / LMG 14455 / NCTC 10739 / 18323</strain>
    </source>
</reference>
<dbReference type="PANTHER" id="PTHR45947">
    <property type="entry name" value="SULFOQUINOVOSYL TRANSFERASE SQD2"/>
    <property type="match status" value="1"/>
</dbReference>
<dbReference type="GO" id="GO:0016758">
    <property type="term" value="F:hexosyltransferase activity"/>
    <property type="evidence" value="ECO:0007669"/>
    <property type="project" value="TreeGrafter"/>
</dbReference>
<dbReference type="HOGENOM" id="CLU_009583_2_5_4"/>